<dbReference type="SUPFAM" id="SSF52540">
    <property type="entry name" value="P-loop containing nucleoside triphosphate hydrolases"/>
    <property type="match status" value="1"/>
</dbReference>
<dbReference type="PANTHER" id="PTHR46082:SF6">
    <property type="entry name" value="AAA+ ATPASE DOMAIN-CONTAINING PROTEIN-RELATED"/>
    <property type="match status" value="1"/>
</dbReference>
<sequence>MSGRNRHPKREDYHLAVICALSLEYDAAVLTVDQFFDPPEGAPGRTGRIGQYNVVLIVSGVGKVYAAYAANLLRQSYPNLKLAMLTGICGGVPNPSPEEEIVLGDVIISKSIVQYDFGRRYPGTFQRKKDFDDNHGRPNRDITSFLAQFDTHHERNELQRRAVEVWAQIRQKSQINKASYACPDIAEDHLFEPDYLHRHHDTQHCSEGQCDELNSCQAARESPCDALGCDLDRLVPRKRLEMRGKQLLKSDSSPMSRIFVGRYGSADTVMKSGQDRDELAQIENLMALEMEGAGVWDIIPCIIVKSVCDYADCHKNKKWQQFAAAMGASVMKALLERNPLPSVYSIPPIETAAPVHFLVPYKRNFEFLGRTEILDKIKWYFQHGVVEPDKSAIRPRVALHGLGGVGKTQIAIEYVHWLKEACPDMSIFWVHAGNVDRFRQGLAQVAQNCDILGNGDSTDTAMLVKTWLEETIGRWLLVVDNADDSDIFFPQAEDSPQHGLAQYLPDCSHGSILITTRNRQAGLKLVRQKPIIEVGELNEDEGGEMLHTFLNDGSDPVSLEDVSRLSSRLSNLPLALSHAAAFIQHNQVTVKKYIAILDESDESLLARLSEPLEAIGNDSATPLALTTTWMVSFRQIERQHPLACSILSMVCFYDRQAIPEALVTTYYLNEWPGASEANMSSDVTKALGVLKAFSFISALDDSTFDLHRLVQLVTQKWLVEESKAGVMADCALVTMNTSFSKSACGGRVEMMFYPHLKALINSKFLKATQRVLEVVYILYFATFFEHMAGYFEVAEHYSRQALDKLADSADLDTPDLLNAKWIAQGSLSRSLRFQGRSRDCEETLLCMANETAQGGQIFKKYALQMLFEIYKEQYQSWHKAEVAGQKLLSVTEQIYGENAPETLMVVASLSQWHQKCGRTVEASLFAKRVSDELEKAMKRLTEQPWEYDTEQRRRELERLGDAFLHVQYDASRINALHTFVSILEKRLGRDDTLTLTSKAKLVESLCSLHRWEEAVDLGQHILPNVELHLPPNFELYLGTDRYQTCFLPLDLARAYQESGQHEKSISLLTKLIDSYFDESGAVKRNYQLLVRLATLHLSVVQAEMLLERWEGMLEVEPAPEAGQASGAEPGEVPTGGGESSLSPGSNANVNEGEVQVEEPTSRVQARTGGRRRRRLRRRIARAQAGPDRRRCKQRRGWRRWIARVSLRL</sequence>
<dbReference type="InterPro" id="IPR053137">
    <property type="entry name" value="NLR-like"/>
</dbReference>
<dbReference type="Gene3D" id="1.25.40.10">
    <property type="entry name" value="Tetratricopeptide repeat domain"/>
    <property type="match status" value="2"/>
</dbReference>
<dbReference type="Proteomes" id="UP000813444">
    <property type="component" value="Unassembled WGS sequence"/>
</dbReference>
<organism evidence="3 4">
    <name type="scientific">Stachybotrys elegans</name>
    <dbReference type="NCBI Taxonomy" id="80388"/>
    <lineage>
        <taxon>Eukaryota</taxon>
        <taxon>Fungi</taxon>
        <taxon>Dikarya</taxon>
        <taxon>Ascomycota</taxon>
        <taxon>Pezizomycotina</taxon>
        <taxon>Sordariomycetes</taxon>
        <taxon>Hypocreomycetidae</taxon>
        <taxon>Hypocreales</taxon>
        <taxon>Stachybotryaceae</taxon>
        <taxon>Stachybotrys</taxon>
    </lineage>
</organism>
<gene>
    <name evidence="3" type="ORF">B0I35DRAFT_1645</name>
</gene>
<evidence type="ECO:0000313" key="4">
    <source>
        <dbReference type="Proteomes" id="UP000813444"/>
    </source>
</evidence>
<evidence type="ECO:0000256" key="1">
    <source>
        <dbReference type="SAM" id="MobiDB-lite"/>
    </source>
</evidence>
<evidence type="ECO:0000313" key="3">
    <source>
        <dbReference type="EMBL" id="KAH7327805.1"/>
    </source>
</evidence>
<dbReference type="Gene3D" id="3.40.50.1580">
    <property type="entry name" value="Nucleoside phosphorylase domain"/>
    <property type="match status" value="1"/>
</dbReference>
<keyword evidence="4" id="KW-1185">Reference proteome</keyword>
<dbReference type="Gene3D" id="3.40.50.300">
    <property type="entry name" value="P-loop containing nucleotide triphosphate hydrolases"/>
    <property type="match status" value="1"/>
</dbReference>
<name>A0A8K0T2S2_9HYPO</name>
<dbReference type="EMBL" id="JAGPNK010000001">
    <property type="protein sequence ID" value="KAH7327805.1"/>
    <property type="molecule type" value="Genomic_DNA"/>
</dbReference>
<proteinExistence type="predicted"/>
<feature type="compositionally biased region" description="Basic residues" evidence="1">
    <location>
        <begin position="1168"/>
        <end position="1180"/>
    </location>
</feature>
<dbReference type="PANTHER" id="PTHR46082">
    <property type="entry name" value="ATP/GTP-BINDING PROTEIN-RELATED"/>
    <property type="match status" value="1"/>
</dbReference>
<feature type="domain" description="Nucleoside phosphorylase" evidence="2">
    <location>
        <begin position="15"/>
        <end position="126"/>
    </location>
</feature>
<dbReference type="InterPro" id="IPR000845">
    <property type="entry name" value="Nucleoside_phosphorylase_d"/>
</dbReference>
<reference evidence="3" key="1">
    <citation type="journal article" date="2021" name="Nat. Commun.">
        <title>Genetic determinants of endophytism in the Arabidopsis root mycobiome.</title>
        <authorList>
            <person name="Mesny F."/>
            <person name="Miyauchi S."/>
            <person name="Thiergart T."/>
            <person name="Pickel B."/>
            <person name="Atanasova L."/>
            <person name="Karlsson M."/>
            <person name="Huettel B."/>
            <person name="Barry K.W."/>
            <person name="Haridas S."/>
            <person name="Chen C."/>
            <person name="Bauer D."/>
            <person name="Andreopoulos W."/>
            <person name="Pangilinan J."/>
            <person name="LaButti K."/>
            <person name="Riley R."/>
            <person name="Lipzen A."/>
            <person name="Clum A."/>
            <person name="Drula E."/>
            <person name="Henrissat B."/>
            <person name="Kohler A."/>
            <person name="Grigoriev I.V."/>
            <person name="Martin F.M."/>
            <person name="Hacquard S."/>
        </authorList>
    </citation>
    <scope>NUCLEOTIDE SEQUENCE</scope>
    <source>
        <strain evidence="3">MPI-CAGE-CH-0235</strain>
    </source>
</reference>
<dbReference type="InterPro" id="IPR011990">
    <property type="entry name" value="TPR-like_helical_dom_sf"/>
</dbReference>
<feature type="region of interest" description="Disordered" evidence="1">
    <location>
        <begin position="1120"/>
        <end position="1190"/>
    </location>
</feature>
<dbReference type="Pfam" id="PF01048">
    <property type="entry name" value="PNP_UDP_1"/>
    <property type="match status" value="1"/>
</dbReference>
<dbReference type="OrthoDB" id="427518at2759"/>
<accession>A0A8K0T2S2</accession>
<dbReference type="InterPro" id="IPR035994">
    <property type="entry name" value="Nucleoside_phosphorylase_sf"/>
</dbReference>
<dbReference type="SUPFAM" id="SSF53167">
    <property type="entry name" value="Purine and uridine phosphorylases"/>
    <property type="match status" value="1"/>
</dbReference>
<protein>
    <recommendedName>
        <fullName evidence="2">Nucleoside phosphorylase domain-containing protein</fullName>
    </recommendedName>
</protein>
<comment type="caution">
    <text evidence="3">The sequence shown here is derived from an EMBL/GenBank/DDBJ whole genome shotgun (WGS) entry which is preliminary data.</text>
</comment>
<dbReference type="GO" id="GO:0009116">
    <property type="term" value="P:nucleoside metabolic process"/>
    <property type="evidence" value="ECO:0007669"/>
    <property type="project" value="InterPro"/>
</dbReference>
<evidence type="ECO:0000259" key="2">
    <source>
        <dbReference type="Pfam" id="PF01048"/>
    </source>
</evidence>
<dbReference type="GO" id="GO:0043531">
    <property type="term" value="F:ADP binding"/>
    <property type="evidence" value="ECO:0007669"/>
    <property type="project" value="InterPro"/>
</dbReference>
<dbReference type="GO" id="GO:0003824">
    <property type="term" value="F:catalytic activity"/>
    <property type="evidence" value="ECO:0007669"/>
    <property type="project" value="InterPro"/>
</dbReference>
<dbReference type="InterPro" id="IPR027417">
    <property type="entry name" value="P-loop_NTPase"/>
</dbReference>
<feature type="compositionally biased region" description="Polar residues" evidence="1">
    <location>
        <begin position="1139"/>
        <end position="1149"/>
    </location>
</feature>
<dbReference type="AlphaFoldDB" id="A0A8K0T2S2"/>